<gene>
    <name evidence="12" type="ORF">HKI87_05g37120</name>
</gene>
<dbReference type="GO" id="GO:0051015">
    <property type="term" value="F:actin filament binding"/>
    <property type="evidence" value="ECO:0007669"/>
    <property type="project" value="InterPro"/>
</dbReference>
<evidence type="ECO:0000256" key="10">
    <source>
        <dbReference type="SAM" id="SignalP"/>
    </source>
</evidence>
<feature type="repeat" description="Filamin" evidence="6">
    <location>
        <begin position="2711"/>
        <end position="2733"/>
    </location>
</feature>
<evidence type="ECO:0000256" key="4">
    <source>
        <dbReference type="ARBA" id="ARBA00022989"/>
    </source>
</evidence>
<dbReference type="InterPro" id="IPR013783">
    <property type="entry name" value="Ig-like_fold"/>
</dbReference>
<dbReference type="Pfam" id="PF01477">
    <property type="entry name" value="PLAT"/>
    <property type="match status" value="1"/>
</dbReference>
<dbReference type="InterPro" id="IPR046338">
    <property type="entry name" value="GAIN_dom_sf"/>
</dbReference>
<feature type="transmembrane region" description="Helical" evidence="9">
    <location>
        <begin position="5907"/>
        <end position="5928"/>
    </location>
</feature>
<dbReference type="Pfam" id="PF00612">
    <property type="entry name" value="IQ"/>
    <property type="match status" value="1"/>
</dbReference>
<dbReference type="Gene3D" id="2.60.40.10">
    <property type="entry name" value="Immunoglobulins"/>
    <property type="match status" value="14"/>
</dbReference>
<keyword evidence="5 9" id="KW-0472">Membrane</keyword>
<evidence type="ECO:0000256" key="5">
    <source>
        <dbReference type="ARBA" id="ARBA00023136"/>
    </source>
</evidence>
<dbReference type="InterPro" id="IPR036392">
    <property type="entry name" value="PLAT/LH2_dom_sf"/>
</dbReference>
<feature type="region of interest" description="Disordered" evidence="8">
    <location>
        <begin position="6248"/>
        <end position="6323"/>
    </location>
</feature>
<dbReference type="Gene3D" id="2.40.180.10">
    <property type="entry name" value="Catalase core domain"/>
    <property type="match status" value="1"/>
</dbReference>
<feature type="repeat" description="Filamin" evidence="6">
    <location>
        <begin position="1917"/>
        <end position="2028"/>
    </location>
</feature>
<feature type="transmembrane region" description="Helical" evidence="9">
    <location>
        <begin position="6021"/>
        <end position="6040"/>
    </location>
</feature>
<dbReference type="InterPro" id="IPR000203">
    <property type="entry name" value="GPS"/>
</dbReference>
<name>A0AAX4P8J2_9CHLO</name>
<evidence type="ECO:0000256" key="3">
    <source>
        <dbReference type="ARBA" id="ARBA00022737"/>
    </source>
</evidence>
<dbReference type="InterPro" id="IPR014756">
    <property type="entry name" value="Ig_E-set"/>
</dbReference>
<evidence type="ECO:0000256" key="1">
    <source>
        <dbReference type="ARBA" id="ARBA00004370"/>
    </source>
</evidence>
<feature type="compositionally biased region" description="Polar residues" evidence="8">
    <location>
        <begin position="6347"/>
        <end position="6359"/>
    </location>
</feature>
<feature type="transmembrane region" description="Helical" evidence="9">
    <location>
        <begin position="6681"/>
        <end position="6700"/>
    </location>
</feature>
<dbReference type="InterPro" id="IPR001024">
    <property type="entry name" value="PLAT/LH2_dom"/>
</dbReference>
<feature type="compositionally biased region" description="Polar residues" evidence="8">
    <location>
        <begin position="6287"/>
        <end position="6305"/>
    </location>
</feature>
<feature type="repeat" description="Filamin" evidence="6">
    <location>
        <begin position="4459"/>
        <end position="4491"/>
    </location>
</feature>
<feature type="repeat" description="Filamin" evidence="6">
    <location>
        <begin position="4123"/>
        <end position="4238"/>
    </location>
</feature>
<dbReference type="Gene3D" id="2.60.220.50">
    <property type="match status" value="1"/>
</dbReference>
<organism evidence="12 13">
    <name type="scientific">Chloropicon roscoffensis</name>
    <dbReference type="NCBI Taxonomy" id="1461544"/>
    <lineage>
        <taxon>Eukaryota</taxon>
        <taxon>Viridiplantae</taxon>
        <taxon>Chlorophyta</taxon>
        <taxon>Chloropicophyceae</taxon>
        <taxon>Chloropicales</taxon>
        <taxon>Chloropicaceae</taxon>
        <taxon>Chloropicon</taxon>
    </lineage>
</organism>
<dbReference type="SUPFAM" id="SSF49723">
    <property type="entry name" value="Lipase/lipooxygenase domain (PLAT/LH2 domain)"/>
    <property type="match status" value="1"/>
</dbReference>
<dbReference type="Pfam" id="PF00630">
    <property type="entry name" value="Filamin"/>
    <property type="match status" value="3"/>
</dbReference>
<keyword evidence="4 9" id="KW-1133">Transmembrane helix</keyword>
<dbReference type="PROSITE" id="PS50095">
    <property type="entry name" value="PLAT"/>
    <property type="match status" value="1"/>
</dbReference>
<dbReference type="CDD" id="cd23767">
    <property type="entry name" value="IQCD"/>
    <property type="match status" value="1"/>
</dbReference>
<protein>
    <submittedName>
        <fullName evidence="12">REJ domain-containing protein</fullName>
    </submittedName>
</protein>
<dbReference type="EMBL" id="CP151505">
    <property type="protein sequence ID" value="WZN62176.1"/>
    <property type="molecule type" value="Genomic_DNA"/>
</dbReference>
<keyword evidence="10" id="KW-0732">Signal</keyword>
<dbReference type="PROSITE" id="PS50194">
    <property type="entry name" value="FILAMIN_REPEAT"/>
    <property type="match status" value="8"/>
</dbReference>
<dbReference type="GO" id="GO:0016020">
    <property type="term" value="C:membrane"/>
    <property type="evidence" value="ECO:0007669"/>
    <property type="project" value="UniProtKB-SubCell"/>
</dbReference>
<dbReference type="PANTHER" id="PTHR38537">
    <property type="entry name" value="JITTERBUG, ISOFORM N"/>
    <property type="match status" value="1"/>
</dbReference>
<dbReference type="InterPro" id="IPR044801">
    <property type="entry name" value="Filamin"/>
</dbReference>
<feature type="transmembrane region" description="Helical" evidence="9">
    <location>
        <begin position="6046"/>
        <end position="6063"/>
    </location>
</feature>
<feature type="domain" description="PLAT" evidence="11">
    <location>
        <begin position="6103"/>
        <end position="6229"/>
    </location>
</feature>
<dbReference type="Proteomes" id="UP001472866">
    <property type="component" value="Chromosome 05"/>
</dbReference>
<dbReference type="Gene3D" id="1.20.5.190">
    <property type="match status" value="1"/>
</dbReference>
<dbReference type="Pfam" id="PF02010">
    <property type="entry name" value="REJ"/>
    <property type="match status" value="2"/>
</dbReference>
<proteinExistence type="predicted"/>
<dbReference type="InterPro" id="IPR000048">
    <property type="entry name" value="IQ_motif_EF-hand-BS"/>
</dbReference>
<sequence length="6728" mass="727769">MAKRRGAGRSRRARYGRFSANWLLCLLGLVLVTGSPLALAQDVLEAPEEVDTSSLIIADIRKPVYVDEEGNFVEADTDKYSETFVPACSQVCAKLPGGATSSSSADCTELCSYGRVFFSTPGGSAFTPKGVLPGNSEEQPKGLFDTANFGLTTINYLSSKWYTYIPPRGQMPDEDCLALGRTAPCGYRPGDVNPYGLRIVSLKGGAQDIQTATMQFLPQAMEYDLLSQSILILTDKFPEANYPVTSTGRPVLTLMAINETTGETHANDPADTDAGQSALQFCSASNPACEFGPPVFASLPHDYDGLAYQATAFDTLNQAFYCVLYSSADPEASKTLFAIKRETDAASFYTRPGEGKFSVSLNFEQMQYYKWPERLQSISSLELSPKLVESDGAVSFQPVEKGSARGLYAVASVKEAVGPCAPVNFGGRGLHCGAAMSAEDVTEHNTVYTRTFSKTQLTWSADRPPRCECPNALIQINIADEPSYDAETQLMKLGNFVLDPSGEEFTILSYIDQRAEEQSASLPTPSTYPSQELIPTLSAIQSHRPEDKGSFFFLDKDEEGFNIIENEMALLYDPTVVVNQYDVKAKFAVDNFPIFMFNVLQDSKAAEGPLSDIYPLETISSRSYMTTVRTSLDQGGLGGLNVGQYVCVETPMSCEACKSQYRLELEEILGATITSDDDFYQTWQSLFSSGTYTQVLFALDEKIRPSDPDTYSFSCPEPCDEYTCDECLRFFNRPCALYVQAGVPFSADIYALNAFGRQQKYISDDNFTVTINGPGFDVESNPAIMPEGDVQLGPVWRETGVGYPGGPLPEGQQPLVGSELFSADIPSETAWAYPNFHDLGSTTSLKDGELYDAKCDPDETFVNGKCSRYLVRPRNVQPGVYTVEFSLDKAGNYSISATLKGLLTYQDDLMTVADLGTDIFNSPYLLTVLPGDTFSLWSSAEGDGLALGQVGVVGSFTLKARDRFGNDRILGGDIVDIYFKGADYVHAAVELEPEDNTYLTEPLGFVPYANVTDSDDGQYLVQYYLVSRIREKPFYSIDIQLQKESIPSDEEDPTAPFVLEILQGETSPERSFGLQSSQSETGLEFVVAGKPSVFTVQATDRFSNLQALGGDPFQVTVTDVSLRTVIVAVGGVVAEGEDSAEARRNLLEAHMTPEFSEPTANIEFDPSEGDLGRYTVEYSIFEVGVATVEVSLFGEQIGPGVPGTAGEFGSPFTLFVSAAETFPGNCILSGPALLGFPAGDTGESGLGQYVELQLRDEFGNEKSGAVEDAYLSGNGANYPQLSFRYLLECKEEFADAKGEEVCEGNLPNREVEGIAFIEKPYIESGPVLYDLRTDTVTVDTLTQPISDGRFRTFFTSTLAGIFEMELLLRPVNLAGSSFTGNFEPIMGEDGGLGTASLNPYASPFTVVVSPSEPSIAYSELFYYDVPLDKVGRECPSPDSQWDCRSSYDIMYSTLQGKTHEIVAGESGQAAVQVDFIKGTAGLVSYFYFQLRDAFGNMVKEVEDTSEVQVQITGFDVLLGQEFEVQVNSDYQGDGRWRMSYLASQTGQYTLKVMNATSSAELYKLAVNEDGAWEPTTEPFSLSVTPADTDPTFCTATGGGLRGGRTGDKPDTLSITVIARDQLGNKKSTDVGDVAIEEASRFKLYLTLCGGSSTQSCDSRTREGFPGGSLADISEFATTNIPGEYQVTYTPTISPDLIPAEGGFFLLEIEYNGIAIGGDTDVLSNDDKTFLKLVPQATTDPERVFALVQKEYLGADPTRSILSTLNGLDYTQGLGQGVVGETFSLLVRARTKENFDLVEGGTIKRLVVELYDKNSQLVLQASNTWPESDPADTPELVTDQQDGTFLVEFPAIPTTATAADVEAGAYNNKITVADTYYLEIRGAKAGFVDIVEEQLLGFSNRTANPIVFRPGSTKVESVDIFDPSTMSRIVGSLEEPYEIEAGELIKFFMQSRDRFGNNVRWSAYIGGDNFQGQMIRPSGGENADIAALVSDNQNGTYFAEFTQLIRGSYKAYIRLDGVALPGSDGAFPFPSPTLAPDLPDDPQFAFHLPISVIPGPRHVPSCTTTTGAGIPVDGLELKVSEEAEIRIIERDQYGNLRDTVSADLTGSPISFALNFTYSSSSNARPDAQKNLYVNEGEYGLTSTDAFHSIPYIAGGVSYLSGSYLVYVFSRYDENGITEGTTFISGTPSLITVLPGALSLQTTIAYGPGLVYDNFNPGTTRAGVSSTISLQTRDLYGNDLLSGGEEFLIIVKPLGTGIFSEATFESSATGFYQGEYTSKSSGNMLIQISSQSQLLPTTQFLYQDPVTNIIEPRVGGIYADGLERGTIVDELELPDTGEVIGSDPGVVVNILPGPLSASKSYAQDAESSTASVILGGDKSGKINIDGSVLEVEVIPVDIFGQKKTDNDDDQRLEARMVYVMNINNETTGIFPYSDETFADRWELDEDGRWIARIGLVREGDNVQFVPSSQDGEGMVPILVAGYYQFEVDVVKFDVVDPAIVLERTPIGLDGIAPVSPYKFFANPGQSSGSETSLSFGEEETTTARRRLLEVESGSYPATSEFLVSAGVGPLGGPAYKPDSSYDFSVVAGTERSLSVGLSDAFGNAQLFDDLRRLDSLVVRLGETFKNHSSPCFWNEPDFVAGQHDVDHLKSISGCTLLHKNWYLGSGDTTLSPAAVGPDYSLDGLQLSAVNNIDAGSFTISFTPDAQLPAISFGAYQMDIVLNGQHIGASPYRFRVRPGPVFGPRCELFGLKEKYEVNKTIEIGIIARDEFGNNQTSSNDADFFVAEAYVSKKNVFGVPVLVRGCTQNTGVLSSSCSFTIGVAGVENMGIYVLSMMTTTASEYSVDGENDHSLEVKFCPNPSLCSRILNLYNPAGRDEATGAYKPHRLRIQPGPTDAGSTIAYGTALIEGGLADEIANFTIEARDVFGNRRFEGGDNFQILVYQPPPASQLDLDSVQDMDNGRYHISFQPRATGTYSIVILYGINSVANTPYRPVFVSSENPLSVSQTRIVNEYGSLLVILPPAVAAEDYNLNVQAYSRDAHHSFSYPKTSGGEILTAAVTPPSNGGVPSAATDVLVLPDPERPGRYVARVPGYSLQKSGTYSLAVKACSGGNGTQVSAMPAVDDMQFIGNSGNNTSGCAPGQIPKHILHSPFMIFVHSSLPDPMNSFAVEFANPSALINHGDGWTVGEVLAFTVQIRDRFRNNYDIKPASGNLISLVSLNIEILKLFDDEAAPFPEVFVEDTSQLGNDVFYVQYSGSSGRFIVFLKTLTAGQYNFDITMRGTRLKNGQAVIPIDPAAFDITNSYIESPVRTIAVGQSHAFFIRARDVYGNPMVRGGDNFLVDLTSQNPILDQGIGDNPLNAIGEAQLPQVGIPSLAKEGKYTYSDGFSVGARVSIADLNDGSYRVLVKCDRAGTVLLTISMYGDSDSLPGICGTSEAKALCDENALVSNPALGIISITIPAGNPTAGESVALNSFNALRQASAGVLTRFRLRARDKFRNDQMLPGFNFEVRLKSSDGSSDVIGNVFHSDVATALGPAGTYIGEYTPVMAGSYALSVRRAGKELKGEIDGATTRGPFSPFLVSPGATSGSTTIALHKYLDGDSEVLSGSSDQNFVAVAGAQTNFTLVTKDAFANPKTVGGEEFVINVGPLAQGLSFDLGNGTYLASYRVTGSGDYKMAIFVNNQLVQNPPAFYDAGQGGFRLLVKAAATQASRSEIVGVGLNTATSGLPSTFSIQTFDEFGNRKDYGGDKFTAELRGDGEGGDTEVHAVSVTDNGDGSYDFEYELFWAGIYKLTIALEGSDRSKEVFYSSLETPMDNPPPVVQISAGPLSLGETKVIVDEGSTYVFDVQDFEILPMDDYGNLITSVGASDFSVMVSTGIAPAGNIFDFIRTESNPVIVEAGGAFVSSVEVNSPGEYVVNVRYGTTLLGNPYIFKVIPAQVGVLSAPEGHHHACLSSACTIIDIARYEGQMFNPLLQGASDREGFINPDYVLSIRVRDVYGNDLSDSVGSIEGVDGLQGSSACQKFSTEACPFRVEVTRPDGLRMSSLLGWNNDMINKDDSIEMRVEDSTGIFEATWKFVRSGSHLVSVSFHSSHDSQHPETSGAKGALVNTTPLEVTVFDLDISALGLPQASKTIVTGLGLHGSIAGEPGVLDILGGREACILNNAVVSDEICLESALASKETVVVRQGGAQFNVSIVSAEVNGTMEGTGFSFELNDYEDGSYALEYKIEKTGEYFLNVTMLNQVQSLYENVWMFTFGGLGRQITILPGDTDVAMSAIEGLPLPTGPSIAGRRVRFEFTAKDRFGNLQQTKNFALTEDSFEIVVTPVLTSEDVYLASDQALLEKSISIEAISESSYAASFQPRKAFTYQVSVQLGGEDFGNSPVMQEVVAGGIGSQFNILRGLNGETPEEAINAASAKEKFTLQLSAFDEFNNKIGSGGDASKFFMEYIYLKGEIVVETQLVEIEDQNDGTYLLYFIPSFTGTYAVRLVVNGVPAVALGESYTAQGNIKSVAAYALQCEAEGPAFQSGTAGQLGLFKLIVRDRDGQIKTVGGDAVTASIVPRTSTNEYGAELTSEILQVIDESELPVSEEESEAEAPVAGRYTISYKIKNFGDYDISLKINGEHVRGSPGVLQIGRRLPPVQDTAIFSGTATKLTMNFQDSSGSSIRTNRGGLFGLDSCEKLFAASTLTKLGDDAKCTFVSPSRMEVLLGFGATILPNEELVFRSDEGANQILTFEKNSLPVSGSVIVERPVVSPLPTIVVRGPSKLSFCEDFDLDASGSYGAAGRALKFSYGVLPNVPNDTAISEVLESLSQNSAPRLTLSKDYFAPGVEYTFTISVTNFLLETRTIRHKVTRMPYAIPQILIEGDPIMKTERNKPLYIRANVSIPVGSSDPRCNINVPAVDFTWGFDNRTVDVQGFPLDPVTRVTKTLYVAPGTLVAGQTYNLKVSGEVDGNSTLSNFAYASVQVKYSPVVLAVSMPSTVTKDMPFTLDASESLDYDDPSPEDPQDPFGPFMFFWGCQRLSPTGEVLQKPCFEGSLGAILSQDPLDKTLNIPGNILEEGLYSFTVTGTKEPLYAGGSEIAGRVKQVRKTITVTKSVSEEVRRRARRRLLEDADSGLMEGLPLNPPEVKIKPVTAVVNANERNALEGIVTTSLDKSLYNASDITIRWEEVNAIIDLESSYPDLLGTPHTYKNLVLKKGSLSPGQQYTFQISAFWTKMPELGTTFDVVSVEANGAPSSGVFEVTPVIGHSASTRFTLKCNGWEDDSDEPVEYEFRYIEPQTGEAIPLVSRSRNNEVASIMPPLGLGRDEEVTDITLQAYIVDYYNAKTVVNYTIALMQRASEEVTPVAVNASDYAELGLTAESFAYHLNSSGNGTLESLGAGDGDEMQDGCPIQELISFAENFYDECSIEDLGAETCESIDEKSQMSDGCAATLMSAPEPSNHTLCILQVEDLRGGLKSNETEKLAAYNDLIDLLDLLKDCNSDDDEAVGEDEFLVTGHSATIHRLIENDLVLARGTNDIAQLLVIASSVGQLAGHVKGEQASRPVIPEGFNPPQDLQLVFNQDSVNSLSDAKKLKVVVETLKNAVSTEKFTKESMDSFGNTFRQVLAQAGEDADAGSSVLEILSQATDTGIDAVGAASLLDSASSLADTYEKNAQNLQNMIRDELLGSGYNSTGNSTDGDSFRRRLLQQQQVAKEATEVMDMVDKLATAGVRDAVDGEDAFEVSSANIQVVSAKRTDPAGTFNIPKEPGATDSAAFDLPSGLGTGDGDVEIVSSANKKNPFQGSITSGGKFPSAISSSVTSFDIKSSGSKMNVSIDSTSGQQPITIKIPVPKPESSCRKVESKCRYWDEDKEEWSTEGLFELERTEEYLLCQTLHLSSFAVSTDDIVPEFNVVDPFDLDLFSQMTLDNALAMFIVGAIYMLFALVNYMGYRVDNQNRRRMQVEQKLMELDKGMKGLSLNNKGGKNLAVPRPTKMGLNANKTSFTKEEEESLRSYISKKLLKDSELVAVINVKPGDKYTRPQRLMVLLSIVLGYFATSAIFFGLDPSNIAAKLFIGIFTAMILGPAKTSFKLLFRKSTYYAPRKRPARKKHMQSHKAKPLSKSDLCTYQIKIFTSNVPFAGTHKNVHIVLYGEKGRSVVHTLDQGSLIHTEGGKSAKVLFERGEQSVFELKTQDVGKLSQIDIGHDGKGWGSGWHLNYVVVINKNTGIGAKFACGLWLDKKLDGGYCERTLHATDPFEEVAMLKDAEDSMGSLSANGLQRGVSPPGVPQPSGVPRPRRRRMQGQGAESPNFGSRASTASNSVQDQSFGSIVPPPPPLAAGQRVRPRRIRTSTASMLAVRAAAAFRGTSLGSRISPMSSTPGGQQRDEFGAPVSRGMSSASTAVPPPPPENLNAKRRPRRTKMRQTVLDVIGANRVVSALSPGGVPAPPPKASGAPRPRRRVGKNSIHPSPQTPVQRPARAGESFTIENVVAAHVAVKNLRPRPRPAVQATHRVKNKVLGSLVPSGAEGPSADTAENEAAAFYVPPAIDAVVRKIQRRWKKKLVAFKRKQNKAATKIQAHWRAFILRKKMKEEKAAEKADEIMSGLWWVKAHTQGKVISEGKKNLGFDDLAKKWTSTEQSLISESFQNKLDSGKKGKRSKKVKRKKEPKGGLPRWFIYVVYASCFIFCAIASWFTILYGLMFEPAIGRAWLLSSTFAIFIEMFVQDPIKIALKVTILRKLKNTLKSGKKSKK</sequence>
<evidence type="ECO:0000313" key="12">
    <source>
        <dbReference type="EMBL" id="WZN62176.1"/>
    </source>
</evidence>
<dbReference type="SMART" id="SM00557">
    <property type="entry name" value="IG_FLMN"/>
    <property type="match status" value="3"/>
</dbReference>
<evidence type="ECO:0000256" key="6">
    <source>
        <dbReference type="PROSITE-ProRule" id="PRU00087"/>
    </source>
</evidence>
<dbReference type="SMART" id="SM00015">
    <property type="entry name" value="IQ"/>
    <property type="match status" value="1"/>
</dbReference>
<feature type="region of interest" description="Disordered" evidence="8">
    <location>
        <begin position="6415"/>
        <end position="6457"/>
    </location>
</feature>
<dbReference type="PANTHER" id="PTHR38537:SF8">
    <property type="entry name" value="FILAMIN-A"/>
    <property type="match status" value="1"/>
</dbReference>
<dbReference type="InterPro" id="IPR002859">
    <property type="entry name" value="PKD/REJ-like"/>
</dbReference>
<feature type="region of interest" description="Disordered" evidence="8">
    <location>
        <begin position="6347"/>
        <end position="6397"/>
    </location>
</feature>
<dbReference type="InterPro" id="IPR017868">
    <property type="entry name" value="Filamin/ABP280_repeat-like"/>
</dbReference>
<feature type="repeat" description="Filamin" evidence="6">
    <location>
        <begin position="4507"/>
        <end position="4631"/>
    </location>
</feature>
<accession>A0AAX4P8J2</accession>
<keyword evidence="3" id="KW-0677">Repeat</keyword>
<dbReference type="InterPro" id="IPR001298">
    <property type="entry name" value="Filamin/ABP280_rpt"/>
</dbReference>
<feature type="transmembrane region" description="Helical" evidence="9">
    <location>
        <begin position="6651"/>
        <end position="6675"/>
    </location>
</feature>
<reference evidence="12 13" key="1">
    <citation type="submission" date="2024-03" db="EMBL/GenBank/DDBJ databases">
        <title>Complete genome sequence of the green alga Chloropicon roscoffensis RCC1871.</title>
        <authorList>
            <person name="Lemieux C."/>
            <person name="Pombert J.-F."/>
            <person name="Otis C."/>
            <person name="Turmel M."/>
        </authorList>
    </citation>
    <scope>NUCLEOTIDE SEQUENCE [LARGE SCALE GENOMIC DNA]</scope>
    <source>
        <strain evidence="12 13">RCC1871</strain>
    </source>
</reference>
<keyword evidence="13" id="KW-1185">Reference proteome</keyword>
<feature type="repeat" description="Filamin" evidence="6">
    <location>
        <begin position="2889"/>
        <end position="2993"/>
    </location>
</feature>
<evidence type="ECO:0000256" key="8">
    <source>
        <dbReference type="SAM" id="MobiDB-lite"/>
    </source>
</evidence>
<evidence type="ECO:0000256" key="9">
    <source>
        <dbReference type="SAM" id="Phobius"/>
    </source>
</evidence>
<dbReference type="GO" id="GO:0030036">
    <property type="term" value="P:actin cytoskeleton organization"/>
    <property type="evidence" value="ECO:0007669"/>
    <property type="project" value="InterPro"/>
</dbReference>
<feature type="repeat" description="Filamin" evidence="6">
    <location>
        <begin position="3703"/>
        <end position="3821"/>
    </location>
</feature>
<dbReference type="SUPFAM" id="SSF81296">
    <property type="entry name" value="E set domains"/>
    <property type="match status" value="6"/>
</dbReference>
<dbReference type="SMART" id="SM00303">
    <property type="entry name" value="GPS"/>
    <property type="match status" value="1"/>
</dbReference>
<evidence type="ECO:0000256" key="2">
    <source>
        <dbReference type="ARBA" id="ARBA00022692"/>
    </source>
</evidence>
<dbReference type="Pfam" id="PF01825">
    <property type="entry name" value="GPS"/>
    <property type="match status" value="1"/>
</dbReference>
<evidence type="ECO:0000259" key="11">
    <source>
        <dbReference type="PROSITE" id="PS50095"/>
    </source>
</evidence>
<dbReference type="PROSITE" id="PS50096">
    <property type="entry name" value="IQ"/>
    <property type="match status" value="1"/>
</dbReference>
<evidence type="ECO:0000313" key="13">
    <source>
        <dbReference type="Proteomes" id="UP001472866"/>
    </source>
</evidence>
<feature type="chain" id="PRO_5043679843" evidence="10">
    <location>
        <begin position="41"/>
        <end position="6728"/>
    </location>
</feature>
<evidence type="ECO:0000256" key="7">
    <source>
        <dbReference type="PROSITE-ProRule" id="PRU00152"/>
    </source>
</evidence>
<comment type="caution">
    <text evidence="7">Lacks conserved residue(s) required for the propagation of feature annotation.</text>
</comment>
<comment type="subcellular location">
    <subcellularLocation>
        <location evidence="1">Membrane</location>
    </subcellularLocation>
</comment>
<feature type="signal peptide" evidence="10">
    <location>
        <begin position="1"/>
        <end position="40"/>
    </location>
</feature>
<keyword evidence="2 9" id="KW-0812">Transmembrane</keyword>
<feature type="repeat" description="Filamin" evidence="6">
    <location>
        <begin position="4265"/>
        <end position="4385"/>
    </location>
</feature>